<dbReference type="Proteomes" id="UP000552038">
    <property type="component" value="Unassembled WGS sequence"/>
</dbReference>
<dbReference type="Pfam" id="PF07875">
    <property type="entry name" value="Coat_F"/>
    <property type="match status" value="1"/>
</dbReference>
<comment type="caution">
    <text evidence="1">The sequence shown here is derived from an EMBL/GenBank/DDBJ whole genome shotgun (WGS) entry which is preliminary data.</text>
</comment>
<dbReference type="EMBL" id="JABFOR010000006">
    <property type="protein sequence ID" value="NOJ70296.1"/>
    <property type="molecule type" value="Genomic_DNA"/>
</dbReference>
<organism evidence="1 2">
    <name type="scientific">Paenibacillus alvei</name>
    <name type="common">Bacillus alvei</name>
    <dbReference type="NCBI Taxonomy" id="44250"/>
    <lineage>
        <taxon>Bacteria</taxon>
        <taxon>Bacillati</taxon>
        <taxon>Bacillota</taxon>
        <taxon>Bacilli</taxon>
        <taxon>Bacillales</taxon>
        <taxon>Paenibacillaceae</taxon>
        <taxon>Paenibacillus</taxon>
    </lineage>
</organism>
<gene>
    <name evidence="1" type="ORF">HMI46_06990</name>
</gene>
<evidence type="ECO:0000313" key="2">
    <source>
        <dbReference type="Proteomes" id="UP000552038"/>
    </source>
</evidence>
<name>A0AAP7DI48_PAEAL</name>
<keyword evidence="1" id="KW-0946">Virion</keyword>
<evidence type="ECO:0000313" key="1">
    <source>
        <dbReference type="EMBL" id="NOJ70296.1"/>
    </source>
</evidence>
<dbReference type="InterPro" id="IPR012851">
    <property type="entry name" value="Spore_coat_CotF-like"/>
</dbReference>
<dbReference type="RefSeq" id="WP_163977767.1">
    <property type="nucleotide sequence ID" value="NZ_JABFOR010000006.1"/>
</dbReference>
<sequence>MNGAQNNQFMQEKDLLSSILADLKRTSREYTTGVTEAACPVVRQMFTELTHSTLTLQGQLFTIMEQNNMYSVASPALRQEINKLLNDNQQMQMKCNQFVQQKLGQAGAGYGHYQQHAHLSQEHHQGNYNNYM</sequence>
<dbReference type="AlphaFoldDB" id="A0AAP7DI48"/>
<accession>A0AAP7DI48</accession>
<keyword evidence="1" id="KW-0167">Capsid protein</keyword>
<reference evidence="1 2" key="1">
    <citation type="submission" date="2020-05" db="EMBL/GenBank/DDBJ databases">
        <title>Whole genome sequencing and identification of novel metabolites from Paenibacillus alvei strain JR949.</title>
        <authorList>
            <person name="Rajendhran J."/>
            <person name="Sree Pranav P."/>
            <person name="Mahalakshmi B."/>
            <person name="Karthikeyan R."/>
        </authorList>
    </citation>
    <scope>NUCLEOTIDE SEQUENCE [LARGE SCALE GENOMIC DNA]</scope>
    <source>
        <strain evidence="1 2">JR949</strain>
    </source>
</reference>
<proteinExistence type="predicted"/>
<protein>
    <submittedName>
        <fullName evidence="1">Spore coat protein</fullName>
    </submittedName>
</protein>